<dbReference type="InterPro" id="IPR050141">
    <property type="entry name" value="GCL_type2/YbdK_subfam"/>
</dbReference>
<evidence type="ECO:0000256" key="5">
    <source>
        <dbReference type="HAMAP-Rule" id="MF_01609"/>
    </source>
</evidence>
<keyword evidence="7" id="KW-1185">Reference proteome</keyword>
<evidence type="ECO:0000256" key="4">
    <source>
        <dbReference type="ARBA" id="ARBA00048819"/>
    </source>
</evidence>
<dbReference type="NCBIfam" id="TIGR02050">
    <property type="entry name" value="gshA_cyan_rel"/>
    <property type="match status" value="1"/>
</dbReference>
<dbReference type="InterPro" id="IPR014746">
    <property type="entry name" value="Gln_synth/guanido_kin_cat_dom"/>
</dbReference>
<dbReference type="OrthoDB" id="9803842at2"/>
<evidence type="ECO:0000256" key="3">
    <source>
        <dbReference type="ARBA" id="ARBA00022840"/>
    </source>
</evidence>
<sequence length="374" mass="39957">MTKPAARTIGVEEEYLLVDDDGVPAAVAQDALALADQHEPELHPETGEPVPGGALEAELKQQQLETSTPPCTDLEALGKELRVGRANAGRAAGRAGAHAVAVATSPLAAASTVTADRRYREISTLLGLTAREQLTCGCHVHVSVESDEEGVAVLDRISPWLPVLLALSSNSPFWNGQDSHYASYRSQVWSRWPTAGPTTPFGSVAGYRAAVDALIATGTALDEGMVYFDARLSARYPTVEIRVADVCLDVDDAVLVAALARALVETAAREAAQGVPPSFQRADLLRAATWRASRSGVRDDLLSPRTYRPVPAFEAVAELVAHVRDALTDTGDLEGVTARIERIAERGTGADQQRRWRAEGLETLVERASLRTLA</sequence>
<evidence type="ECO:0000256" key="1">
    <source>
        <dbReference type="ARBA" id="ARBA00022598"/>
    </source>
</evidence>
<comment type="similarity">
    <text evidence="5">Belongs to the glutamate--cysteine ligase type 2 family. YbdK subfamily.</text>
</comment>
<accession>A0A2M9CQC3</accession>
<dbReference type="HAMAP" id="MF_01609">
    <property type="entry name" value="Glu_cys_ligase_2"/>
    <property type="match status" value="1"/>
</dbReference>
<keyword evidence="2 5" id="KW-0547">Nucleotide-binding</keyword>
<dbReference type="NCBIfam" id="NF010041">
    <property type="entry name" value="PRK13517.1-1"/>
    <property type="match status" value="1"/>
</dbReference>
<evidence type="ECO:0000313" key="6">
    <source>
        <dbReference type="EMBL" id="PJJ74104.1"/>
    </source>
</evidence>
<dbReference type="GO" id="GO:0005524">
    <property type="term" value="F:ATP binding"/>
    <property type="evidence" value="ECO:0007669"/>
    <property type="project" value="UniProtKB-KW"/>
</dbReference>
<keyword evidence="3 5" id="KW-0067">ATP-binding</keyword>
<dbReference type="PANTHER" id="PTHR36510">
    <property type="entry name" value="GLUTAMATE--CYSTEINE LIGASE 2-RELATED"/>
    <property type="match status" value="1"/>
</dbReference>
<comment type="function">
    <text evidence="5">ATP-dependent carboxylate-amine ligase which exhibits weak glutamate--cysteine ligase activity.</text>
</comment>
<evidence type="ECO:0000313" key="7">
    <source>
        <dbReference type="Proteomes" id="UP000231693"/>
    </source>
</evidence>
<dbReference type="SUPFAM" id="SSF55931">
    <property type="entry name" value="Glutamine synthetase/guanido kinase"/>
    <property type="match status" value="1"/>
</dbReference>
<comment type="caution">
    <text evidence="6">The sequence shown here is derived from an EMBL/GenBank/DDBJ whole genome shotgun (WGS) entry which is preliminary data.</text>
</comment>
<gene>
    <name evidence="6" type="ORF">CLV28_1593</name>
</gene>
<dbReference type="EC" id="6.3.2.2" evidence="5"/>
<dbReference type="InterPro" id="IPR006336">
    <property type="entry name" value="GCS2"/>
</dbReference>
<dbReference type="RefSeq" id="WP_100422766.1">
    <property type="nucleotide sequence ID" value="NZ_BOOX01000002.1"/>
</dbReference>
<reference evidence="6 7" key="1">
    <citation type="submission" date="2017-11" db="EMBL/GenBank/DDBJ databases">
        <title>Genomic Encyclopedia of Archaeal and Bacterial Type Strains, Phase II (KMG-II): From Individual Species to Whole Genera.</title>
        <authorList>
            <person name="Goeker M."/>
        </authorList>
    </citation>
    <scope>NUCLEOTIDE SEQUENCE [LARGE SCALE GENOMIC DNA]</scope>
    <source>
        <strain evidence="6 7">DSM 25478</strain>
    </source>
</reference>
<dbReference type="EMBL" id="PGFE01000002">
    <property type="protein sequence ID" value="PJJ74104.1"/>
    <property type="molecule type" value="Genomic_DNA"/>
</dbReference>
<dbReference type="InterPro" id="IPR011793">
    <property type="entry name" value="YbdK"/>
</dbReference>
<dbReference type="Proteomes" id="UP000231693">
    <property type="component" value="Unassembled WGS sequence"/>
</dbReference>
<comment type="catalytic activity">
    <reaction evidence="4 5">
        <text>L-cysteine + L-glutamate + ATP = gamma-L-glutamyl-L-cysteine + ADP + phosphate + H(+)</text>
        <dbReference type="Rhea" id="RHEA:13285"/>
        <dbReference type="ChEBI" id="CHEBI:15378"/>
        <dbReference type="ChEBI" id="CHEBI:29985"/>
        <dbReference type="ChEBI" id="CHEBI:30616"/>
        <dbReference type="ChEBI" id="CHEBI:35235"/>
        <dbReference type="ChEBI" id="CHEBI:43474"/>
        <dbReference type="ChEBI" id="CHEBI:58173"/>
        <dbReference type="ChEBI" id="CHEBI:456216"/>
        <dbReference type="EC" id="6.3.2.2"/>
    </reaction>
</comment>
<protein>
    <recommendedName>
        <fullName evidence="5">Putative glutamate--cysteine ligase 2</fullName>
        <ecNumber evidence="5">6.3.2.2</ecNumber>
    </recommendedName>
    <alternativeName>
        <fullName evidence="5">Gamma-glutamylcysteine synthetase 2</fullName>
        <shortName evidence="5">GCS 2</shortName>
        <shortName evidence="5">Gamma-GCS 2</shortName>
    </alternativeName>
</protein>
<keyword evidence="1 5" id="KW-0436">Ligase</keyword>
<dbReference type="AlphaFoldDB" id="A0A2M9CQC3"/>
<dbReference type="GO" id="GO:0042398">
    <property type="term" value="P:modified amino acid biosynthetic process"/>
    <property type="evidence" value="ECO:0007669"/>
    <property type="project" value="InterPro"/>
</dbReference>
<dbReference type="GO" id="GO:0004357">
    <property type="term" value="F:glutamate-cysteine ligase activity"/>
    <property type="evidence" value="ECO:0007669"/>
    <property type="project" value="UniProtKB-EC"/>
</dbReference>
<evidence type="ECO:0000256" key="2">
    <source>
        <dbReference type="ARBA" id="ARBA00022741"/>
    </source>
</evidence>
<dbReference type="Gene3D" id="3.30.590.20">
    <property type="match status" value="1"/>
</dbReference>
<proteinExistence type="inferred from homology"/>
<dbReference type="Pfam" id="PF04107">
    <property type="entry name" value="GCS2"/>
    <property type="match status" value="1"/>
</dbReference>
<dbReference type="PANTHER" id="PTHR36510:SF1">
    <property type="entry name" value="GLUTAMATE--CYSTEINE LIGASE 2-RELATED"/>
    <property type="match status" value="1"/>
</dbReference>
<organism evidence="6 7">
    <name type="scientific">Sediminihabitans luteus</name>
    <dbReference type="NCBI Taxonomy" id="1138585"/>
    <lineage>
        <taxon>Bacteria</taxon>
        <taxon>Bacillati</taxon>
        <taxon>Actinomycetota</taxon>
        <taxon>Actinomycetes</taxon>
        <taxon>Micrococcales</taxon>
        <taxon>Cellulomonadaceae</taxon>
        <taxon>Sediminihabitans</taxon>
    </lineage>
</organism>
<name>A0A2M9CQC3_9CELL</name>